<keyword evidence="2" id="KW-1185">Reference proteome</keyword>
<accession>A0ACA9LU99</accession>
<protein>
    <submittedName>
        <fullName evidence="1">286_t:CDS:1</fullName>
    </submittedName>
</protein>
<dbReference type="Proteomes" id="UP000789860">
    <property type="component" value="Unassembled WGS sequence"/>
</dbReference>
<evidence type="ECO:0000313" key="2">
    <source>
        <dbReference type="Proteomes" id="UP000789860"/>
    </source>
</evidence>
<reference evidence="1" key="1">
    <citation type="submission" date="2021-06" db="EMBL/GenBank/DDBJ databases">
        <authorList>
            <person name="Kallberg Y."/>
            <person name="Tangrot J."/>
            <person name="Rosling A."/>
        </authorList>
    </citation>
    <scope>NUCLEOTIDE SEQUENCE</scope>
    <source>
        <strain evidence="1">AU212A</strain>
    </source>
</reference>
<gene>
    <name evidence="1" type="ORF">SCALOS_LOCUS5038</name>
</gene>
<organism evidence="1 2">
    <name type="scientific">Scutellospora calospora</name>
    <dbReference type="NCBI Taxonomy" id="85575"/>
    <lineage>
        <taxon>Eukaryota</taxon>
        <taxon>Fungi</taxon>
        <taxon>Fungi incertae sedis</taxon>
        <taxon>Mucoromycota</taxon>
        <taxon>Glomeromycotina</taxon>
        <taxon>Glomeromycetes</taxon>
        <taxon>Diversisporales</taxon>
        <taxon>Gigasporaceae</taxon>
        <taxon>Scutellospora</taxon>
    </lineage>
</organism>
<proteinExistence type="predicted"/>
<name>A0ACA9LU99_9GLOM</name>
<dbReference type="EMBL" id="CAJVPM010007529">
    <property type="protein sequence ID" value="CAG8546677.1"/>
    <property type="molecule type" value="Genomic_DNA"/>
</dbReference>
<sequence length="525" mass="58825">MNVSFTERLMELNYARERSLISEEEYCMLRLKIFDAFTSTTSSTSTTQSVSFAPPKPQYSQPQQQATSPPPDKSQQQLTPQPSPVFQQQHVTFDPVFNQQSYSSSTAKPLSNKAKIPATQSILSSNGSIQQSPQLISRLTNNNVNNNIENDSSTPTNVTRTNLVSPVNQISIPKRTQSSLVPSILQETNTDINDEFSIPILKTTIRDSSSSSSKKNLSTNRSISLAYVNAESTSLFDHNNSTYSNNSTINVMNHNGSNNSDSINNVKNDENYLSNGKHNDENDVIHVNTSSDVNGVNYTSILNNRITNQTDERSEIIQTNVVSKVNYMNGNSDRDDNQLVSTIQPISQSQSSQSPQPSSQSPSQSPSQPLSQSPSQPHQRQQNINAATLSARHGEVMNSLNNGSDGLVETDMYEQSMPEVPPPPYSPPESSLRFHRRRTSTSFFLKPKTSTELRKELLKLTEESKKEQDNWRIEEARLRMRINSKPEEIERVKRKMRESSEKYRKKIDAVTAKLRQINSNNANGN</sequence>
<evidence type="ECO:0000313" key="1">
    <source>
        <dbReference type="EMBL" id="CAG8546677.1"/>
    </source>
</evidence>
<comment type="caution">
    <text evidence="1">The sequence shown here is derived from an EMBL/GenBank/DDBJ whole genome shotgun (WGS) entry which is preliminary data.</text>
</comment>